<keyword evidence="6 8" id="KW-0472">Membrane</keyword>
<dbReference type="GO" id="GO:0046872">
    <property type="term" value="F:metal ion binding"/>
    <property type="evidence" value="ECO:0007669"/>
    <property type="project" value="UniProtKB-KW"/>
</dbReference>
<evidence type="ECO:0000256" key="4">
    <source>
        <dbReference type="ARBA" id="ARBA00022692"/>
    </source>
</evidence>
<keyword evidence="10" id="KW-1185">Reference proteome</keyword>
<evidence type="ECO:0000256" key="1">
    <source>
        <dbReference type="ARBA" id="ARBA00004651"/>
    </source>
</evidence>
<evidence type="ECO:0000256" key="8">
    <source>
        <dbReference type="SAM" id="Phobius"/>
    </source>
</evidence>
<dbReference type="GO" id="GO:0044038">
    <property type="term" value="P:cell wall macromolecule biosynthetic process"/>
    <property type="evidence" value="ECO:0007669"/>
    <property type="project" value="TreeGrafter"/>
</dbReference>
<dbReference type="GO" id="GO:0005886">
    <property type="term" value="C:plasma membrane"/>
    <property type="evidence" value="ECO:0007669"/>
    <property type="project" value="UniProtKB-SubCell"/>
</dbReference>
<dbReference type="GO" id="GO:0071555">
    <property type="term" value="P:cell wall organization"/>
    <property type="evidence" value="ECO:0007669"/>
    <property type="project" value="TreeGrafter"/>
</dbReference>
<feature type="binding site" evidence="7">
    <location>
        <position position="212"/>
    </location>
    <ligand>
        <name>Mg(2+)</name>
        <dbReference type="ChEBI" id="CHEBI:18420"/>
    </ligand>
</feature>
<dbReference type="RefSeq" id="WP_188626597.1">
    <property type="nucleotide sequence ID" value="NZ_BMIL01000005.1"/>
</dbReference>
<evidence type="ECO:0000256" key="5">
    <source>
        <dbReference type="ARBA" id="ARBA00022989"/>
    </source>
</evidence>
<dbReference type="GO" id="GO:0016780">
    <property type="term" value="F:phosphotransferase activity, for other substituted phosphate groups"/>
    <property type="evidence" value="ECO:0007669"/>
    <property type="project" value="InterPro"/>
</dbReference>
<evidence type="ECO:0000313" key="9">
    <source>
        <dbReference type="EMBL" id="GGC65169.1"/>
    </source>
</evidence>
<evidence type="ECO:0000313" key="10">
    <source>
        <dbReference type="Proteomes" id="UP000651668"/>
    </source>
</evidence>
<comment type="caution">
    <text evidence="9">The sequence shown here is derived from an EMBL/GenBank/DDBJ whole genome shotgun (WGS) entry which is preliminary data.</text>
</comment>
<reference evidence="9" key="1">
    <citation type="journal article" date="2014" name="Int. J. Syst. Evol. Microbiol.">
        <title>Complete genome sequence of Corynebacterium casei LMG S-19264T (=DSM 44701T), isolated from a smear-ripened cheese.</title>
        <authorList>
            <consortium name="US DOE Joint Genome Institute (JGI-PGF)"/>
            <person name="Walter F."/>
            <person name="Albersmeier A."/>
            <person name="Kalinowski J."/>
            <person name="Ruckert C."/>
        </authorList>
    </citation>
    <scope>NUCLEOTIDE SEQUENCE</scope>
    <source>
        <strain evidence="9">CGMCC 1.15343</strain>
    </source>
</reference>
<dbReference type="Pfam" id="PF00953">
    <property type="entry name" value="Glycos_transf_4"/>
    <property type="match status" value="1"/>
</dbReference>
<dbReference type="PROSITE" id="PS01348">
    <property type="entry name" value="MRAY_2"/>
    <property type="match status" value="1"/>
</dbReference>
<comment type="subcellular location">
    <subcellularLocation>
        <location evidence="1">Cell membrane</location>
        <topology evidence="1">Multi-pass membrane protein</topology>
    </subcellularLocation>
</comment>
<feature type="transmembrane region" description="Helical" evidence="8">
    <location>
        <begin position="249"/>
        <end position="268"/>
    </location>
</feature>
<keyword evidence="7" id="KW-0460">Magnesium</keyword>
<keyword evidence="5 8" id="KW-1133">Transmembrane helix</keyword>
<organism evidence="9 10">
    <name type="scientific">Pedobacter quisquiliarum</name>
    <dbReference type="NCBI Taxonomy" id="1834438"/>
    <lineage>
        <taxon>Bacteria</taxon>
        <taxon>Pseudomonadati</taxon>
        <taxon>Bacteroidota</taxon>
        <taxon>Sphingobacteriia</taxon>
        <taxon>Sphingobacteriales</taxon>
        <taxon>Sphingobacteriaceae</taxon>
        <taxon>Pedobacter</taxon>
    </lineage>
</organism>
<keyword evidence="4 8" id="KW-0812">Transmembrane</keyword>
<dbReference type="InterPro" id="IPR000715">
    <property type="entry name" value="Glycosyl_transferase_4"/>
</dbReference>
<evidence type="ECO:0000256" key="6">
    <source>
        <dbReference type="ARBA" id="ARBA00023136"/>
    </source>
</evidence>
<keyword evidence="2" id="KW-1003">Cell membrane</keyword>
<evidence type="ECO:0000256" key="2">
    <source>
        <dbReference type="ARBA" id="ARBA00022475"/>
    </source>
</evidence>
<keyword evidence="7" id="KW-0479">Metal-binding</keyword>
<feature type="transmembrane region" description="Helical" evidence="8">
    <location>
        <begin position="325"/>
        <end position="344"/>
    </location>
</feature>
<dbReference type="AlphaFoldDB" id="A0A916XET7"/>
<feature type="transmembrane region" description="Helical" evidence="8">
    <location>
        <begin position="208"/>
        <end position="229"/>
    </location>
</feature>
<name>A0A916XET7_9SPHI</name>
<proteinExistence type="predicted"/>
<dbReference type="InterPro" id="IPR018480">
    <property type="entry name" value="PNAcMuramoyl-5peptid_Trfase_CS"/>
</dbReference>
<dbReference type="PANTHER" id="PTHR22926">
    <property type="entry name" value="PHOSPHO-N-ACETYLMURAMOYL-PENTAPEPTIDE-TRANSFERASE"/>
    <property type="match status" value="1"/>
</dbReference>
<sequence length="382" mass="42293">MLSLIIFITSYLVVFFSIPSIIKVAYQKRLFDDPDTVRKVHKRIIPNLGGIAIFTAFLFSSSLVIPHHHLPEGSMLMAAGLLLFMTGLRDDLVGLTPTFKFIAQIASAVVVTIVADLRIENLYGLFNYYELNYATSIALTILFIVGIVNAFNLIDGIDGLAGSLTLIFSLTYAFLFYKAGEMGWSLMATALGGAILGFLFFNITPAKIFMGDCGSLLIGFLAAIFSIKFLSLESPVPLQLGAFQINERIGLAMAILIIPIFDTLRVFTLRILKNRSPFTADSNHLHHRLLFLGLSHIQSTFILAFSNIMFIVLVLALQDFSAGEIISILGLMILTVNGLLSLYIEQYKKTLFAHADRTEVLPDDKISTENYGSRVLNKIFKN</sequence>
<feature type="transmembrane region" description="Helical" evidence="8">
    <location>
        <begin position="159"/>
        <end position="177"/>
    </location>
</feature>
<feature type="transmembrane region" description="Helical" evidence="8">
    <location>
        <begin position="183"/>
        <end position="201"/>
    </location>
</feature>
<dbReference type="EMBL" id="BMIL01000005">
    <property type="protein sequence ID" value="GGC65169.1"/>
    <property type="molecule type" value="Genomic_DNA"/>
</dbReference>
<dbReference type="GO" id="GO:0009103">
    <property type="term" value="P:lipopolysaccharide biosynthetic process"/>
    <property type="evidence" value="ECO:0007669"/>
    <property type="project" value="TreeGrafter"/>
</dbReference>
<reference evidence="9" key="2">
    <citation type="submission" date="2020-09" db="EMBL/GenBank/DDBJ databases">
        <authorList>
            <person name="Sun Q."/>
            <person name="Zhou Y."/>
        </authorList>
    </citation>
    <scope>NUCLEOTIDE SEQUENCE</scope>
    <source>
        <strain evidence="9">CGMCC 1.15343</strain>
    </source>
</reference>
<gene>
    <name evidence="9" type="ORF">GCM10011387_18510</name>
</gene>
<keyword evidence="3 9" id="KW-0808">Transferase</keyword>
<comment type="cofactor">
    <cofactor evidence="7">
        <name>Mg(2+)</name>
        <dbReference type="ChEBI" id="CHEBI:18420"/>
    </cofactor>
</comment>
<feature type="transmembrane region" description="Helical" evidence="8">
    <location>
        <begin position="289"/>
        <end position="313"/>
    </location>
</feature>
<dbReference type="Proteomes" id="UP000651668">
    <property type="component" value="Unassembled WGS sequence"/>
</dbReference>
<evidence type="ECO:0000256" key="7">
    <source>
        <dbReference type="PIRSR" id="PIRSR600715-1"/>
    </source>
</evidence>
<dbReference type="CDD" id="cd06853">
    <property type="entry name" value="GT_WecA_like"/>
    <property type="match status" value="1"/>
</dbReference>
<feature type="binding site" evidence="7">
    <location>
        <position position="152"/>
    </location>
    <ligand>
        <name>Mg(2+)</name>
        <dbReference type="ChEBI" id="CHEBI:18420"/>
    </ligand>
</feature>
<protein>
    <submittedName>
        <fullName evidence="9">Undecaprenyl-phosphate alpha-N-acetylglucosaminyl 1-phosphate transferase</fullName>
    </submittedName>
</protein>
<feature type="transmembrane region" description="Helical" evidence="8">
    <location>
        <begin position="47"/>
        <end position="67"/>
    </location>
</feature>
<accession>A0A916XET7</accession>
<feature type="transmembrane region" description="Helical" evidence="8">
    <location>
        <begin position="6"/>
        <end position="26"/>
    </location>
</feature>
<feature type="transmembrane region" description="Helical" evidence="8">
    <location>
        <begin position="131"/>
        <end position="152"/>
    </location>
</feature>
<evidence type="ECO:0000256" key="3">
    <source>
        <dbReference type="ARBA" id="ARBA00022679"/>
    </source>
</evidence>
<dbReference type="PANTHER" id="PTHR22926:SF3">
    <property type="entry name" value="UNDECAPRENYL-PHOSPHATE ALPHA-N-ACETYLGLUCOSAMINYL 1-PHOSPHATE TRANSFERASE"/>
    <property type="match status" value="1"/>
</dbReference>